<feature type="compositionally biased region" description="Polar residues" evidence="1">
    <location>
        <begin position="102"/>
        <end position="118"/>
    </location>
</feature>
<accession>A0ABR3A2P0</accession>
<evidence type="ECO:0000313" key="2">
    <source>
        <dbReference type="EMBL" id="KAL0068141.1"/>
    </source>
</evidence>
<evidence type="ECO:0000313" key="3">
    <source>
        <dbReference type="Proteomes" id="UP001437256"/>
    </source>
</evidence>
<dbReference type="Proteomes" id="UP001437256">
    <property type="component" value="Unassembled WGS sequence"/>
</dbReference>
<keyword evidence="3" id="KW-1185">Reference proteome</keyword>
<gene>
    <name evidence="2" type="ORF">AAF712_004801</name>
</gene>
<feature type="region of interest" description="Disordered" evidence="1">
    <location>
        <begin position="1"/>
        <end position="83"/>
    </location>
</feature>
<feature type="region of interest" description="Disordered" evidence="1">
    <location>
        <begin position="235"/>
        <end position="276"/>
    </location>
</feature>
<reference evidence="2 3" key="1">
    <citation type="submission" date="2024-05" db="EMBL/GenBank/DDBJ databases">
        <title>A draft genome resource for the thread blight pathogen Marasmius tenuissimus strain MS-2.</title>
        <authorList>
            <person name="Yulfo-Soto G.E."/>
            <person name="Baruah I.K."/>
            <person name="Amoako-Attah I."/>
            <person name="Bukari Y."/>
            <person name="Meinhardt L.W."/>
            <person name="Bailey B.A."/>
            <person name="Cohen S.P."/>
        </authorList>
    </citation>
    <scope>NUCLEOTIDE SEQUENCE [LARGE SCALE GENOMIC DNA]</scope>
    <source>
        <strain evidence="2 3">MS-2</strain>
    </source>
</reference>
<feature type="compositionally biased region" description="Basic and acidic residues" evidence="1">
    <location>
        <begin position="143"/>
        <end position="180"/>
    </location>
</feature>
<proteinExistence type="predicted"/>
<organism evidence="2 3">
    <name type="scientific">Marasmius tenuissimus</name>
    <dbReference type="NCBI Taxonomy" id="585030"/>
    <lineage>
        <taxon>Eukaryota</taxon>
        <taxon>Fungi</taxon>
        <taxon>Dikarya</taxon>
        <taxon>Basidiomycota</taxon>
        <taxon>Agaricomycotina</taxon>
        <taxon>Agaricomycetes</taxon>
        <taxon>Agaricomycetidae</taxon>
        <taxon>Agaricales</taxon>
        <taxon>Marasmiineae</taxon>
        <taxon>Marasmiaceae</taxon>
        <taxon>Marasmius</taxon>
    </lineage>
</organism>
<sequence>MPVCRNKNPVSHDNNSNSHSTRRRRQNHNSTSNYLQRVLYSQNPAHRRQTHNQYRHGGRTAHLADTHRDTLKRRRNKDQKRDRYDDVASFMAELQLAKGATPTASGSGVKQHPTSYQNYGPKPVLPADYEETPTEVATESDANSEHGDIGNETANYEKNDEVEEGHLDTTREEEDHTTRDLAKQAEDFLERLEPNLRIDKGKGKALEDDFESYQLVPNLPSDLQFATTVPVQREEGEYDSKAVSSQSPTQKVEGWLESQVKTSQSEHSFPRNSQPFDTPSRLPSYFVAGEAVSLPEIGHRDVPAPVDPWAPLDPQLFNPIYPISSRLLPGARREAREESDDVPHLRFQGGWLQGTTSREPVRQLPLPYRQDFSCIPVSMDTTPDLSDFVMDTSPDAEEIGVFTASELIPPQPMTDVQKTHTRVAPFSGPFESEPDWASCPSQYSYPTTSFDRFREASNPFMANVQHESASGSFTSSRYSTLASSSAYDDQTSSTSPSRPSLLERLHSGMPFPLFAQKNIFHGPAGPVLEEEEEAHTATAPPNSTAFERDTTILNPLMADAQSPFEPDPVRNSSSMSKTFLKPIWDGTQHDQAEDVADTHRCSACRQVTPSSSHDLPFLDRLSPQHPMVEEEAEEKEDVGSFIVDLTEEQRAWWNVISESSWPQVNTDRTRKTFGETTVDVTRPARTRIVSMVGKRAQSSVLCRESRDGSLNYNTGRSLERFEEQVTERINAEDLERSYNSHAAFRLQQQKFDFTKEANISSLRSGRHEFANRSPLLEPLPG</sequence>
<feature type="region of interest" description="Disordered" evidence="1">
    <location>
        <begin position="484"/>
        <end position="504"/>
    </location>
</feature>
<feature type="compositionally biased region" description="Low complexity" evidence="1">
    <location>
        <begin position="484"/>
        <end position="500"/>
    </location>
</feature>
<dbReference type="EMBL" id="JBBXMP010000020">
    <property type="protein sequence ID" value="KAL0068141.1"/>
    <property type="molecule type" value="Genomic_DNA"/>
</dbReference>
<evidence type="ECO:0000256" key="1">
    <source>
        <dbReference type="SAM" id="MobiDB-lite"/>
    </source>
</evidence>
<protein>
    <submittedName>
        <fullName evidence="2">Uncharacterized protein</fullName>
    </submittedName>
</protein>
<feature type="compositionally biased region" description="Basic residues" evidence="1">
    <location>
        <begin position="45"/>
        <end position="59"/>
    </location>
</feature>
<feature type="compositionally biased region" description="Polar residues" evidence="1">
    <location>
        <begin position="259"/>
        <end position="276"/>
    </location>
</feature>
<name>A0ABR3A2P0_9AGAR</name>
<feature type="region of interest" description="Disordered" evidence="1">
    <location>
        <begin position="99"/>
        <end position="180"/>
    </location>
</feature>
<comment type="caution">
    <text evidence="2">The sequence shown here is derived from an EMBL/GenBank/DDBJ whole genome shotgun (WGS) entry which is preliminary data.</text>
</comment>